<dbReference type="EMBL" id="QRZI01000002">
    <property type="protein sequence ID" value="RGV65730.1"/>
    <property type="molecule type" value="Genomic_DNA"/>
</dbReference>
<dbReference type="FunFam" id="2.40.10.240:FF:000002">
    <property type="entry name" value="S-adenosylmethionine:tRNA ribosyltransferase-isomerase"/>
    <property type="match status" value="1"/>
</dbReference>
<evidence type="ECO:0000256" key="1">
    <source>
        <dbReference type="ARBA" id="ARBA00004496"/>
    </source>
</evidence>
<evidence type="ECO:0000313" key="31">
    <source>
        <dbReference type="Proteomes" id="UP000265828"/>
    </source>
</evidence>
<evidence type="ECO:0000313" key="19">
    <source>
        <dbReference type="EMBL" id="RGS76266.1"/>
    </source>
</evidence>
<dbReference type="EMBL" id="QRHZ01000001">
    <property type="protein sequence ID" value="RHG19885.1"/>
    <property type="molecule type" value="Genomic_DNA"/>
</dbReference>
<evidence type="ECO:0000313" key="20">
    <source>
        <dbReference type="EMBL" id="RGV65730.1"/>
    </source>
</evidence>
<reference evidence="26 39" key="3">
    <citation type="journal article" date="2019" name="Science, e1252229">
        <title>Invertible promoters mediate bacterial phase variation, antibiotic resistance, and host adaptation in the gut.</title>
        <authorList>
            <person name="Jiang X."/>
            <person name="Hall A.B."/>
            <person name="Arthur T.D."/>
            <person name="Plichta D.R."/>
            <person name="Covington C.T."/>
            <person name="Poyet M."/>
            <person name="Crothers J."/>
            <person name="Moses P.L."/>
            <person name="Tolonen A.C."/>
            <person name="Vlamakis H."/>
            <person name="Alm E.J."/>
            <person name="Xavier R.J."/>
        </authorList>
    </citation>
    <scope>NUCLEOTIDE SEQUENCE [LARGE SCALE GENOMIC DNA]</scope>
    <source>
        <strain evidence="26">Af_0058</strain>
        <strain evidence="39">af_0058</strain>
    </source>
</reference>
<evidence type="ECO:0000313" key="21">
    <source>
        <dbReference type="EMBL" id="RHE14875.1"/>
    </source>
</evidence>
<proteinExistence type="inferred from homology"/>
<accession>A0A174KEC4</accession>
<dbReference type="Proteomes" id="UP000284242">
    <property type="component" value="Unassembled WGS sequence"/>
</dbReference>
<evidence type="ECO:0000313" key="30">
    <source>
        <dbReference type="Proteomes" id="UP000261222"/>
    </source>
</evidence>
<dbReference type="Proteomes" id="UP000284220">
    <property type="component" value="Unassembled WGS sequence"/>
</dbReference>
<evidence type="ECO:0000313" key="15">
    <source>
        <dbReference type="EMBL" id="CUP07650.1"/>
    </source>
</evidence>
<dbReference type="NCBIfam" id="TIGR00113">
    <property type="entry name" value="queA"/>
    <property type="match status" value="1"/>
</dbReference>
<comment type="catalytic activity">
    <reaction evidence="8 13">
        <text>7-aminomethyl-7-carbaguanosine(34) in tRNA + S-adenosyl-L-methionine = epoxyqueuosine(34) in tRNA + adenine + L-methionine + 2 H(+)</text>
        <dbReference type="Rhea" id="RHEA:32155"/>
        <dbReference type="Rhea" id="RHEA-COMP:10342"/>
        <dbReference type="Rhea" id="RHEA-COMP:18582"/>
        <dbReference type="ChEBI" id="CHEBI:15378"/>
        <dbReference type="ChEBI" id="CHEBI:16708"/>
        <dbReference type="ChEBI" id="CHEBI:57844"/>
        <dbReference type="ChEBI" id="CHEBI:59789"/>
        <dbReference type="ChEBI" id="CHEBI:82833"/>
        <dbReference type="ChEBI" id="CHEBI:194443"/>
        <dbReference type="EC" id="2.4.99.17"/>
    </reaction>
</comment>
<comment type="similarity">
    <text evidence="9 13">Belongs to the QueA family.</text>
</comment>
<reference evidence="27 28" key="1">
    <citation type="submission" date="2015-09" db="EMBL/GenBank/DDBJ databases">
        <authorList>
            <consortium name="Pathogen Informatics"/>
        </authorList>
    </citation>
    <scope>NUCLEOTIDE SEQUENCE [LARGE SCALE GENOMIC DNA]</scope>
    <source>
        <strain evidence="14 27">2789STDY5608837</strain>
        <strain evidence="15 28">2789STDY5834921</strain>
    </source>
</reference>
<evidence type="ECO:0000313" key="22">
    <source>
        <dbReference type="EMBL" id="RHE76492.1"/>
    </source>
</evidence>
<evidence type="ECO:0000313" key="36">
    <source>
        <dbReference type="Proteomes" id="UP000284644"/>
    </source>
</evidence>
<evidence type="ECO:0000256" key="10">
    <source>
        <dbReference type="ARBA" id="ARBA00066503"/>
    </source>
</evidence>
<dbReference type="Proteomes" id="UP000285897">
    <property type="component" value="Unassembled WGS sequence"/>
</dbReference>
<sequence>MKTSDFYYDLPKELIAQDPLEDRSSSRLLHLSMQDGSFEHRHFTDILDYLHKGDCLVINDTKVIPARLYGHKEETGAVIEILLLKRRENDIWECLVKPGKKARPGAKITFGDGILKGEIIDVVDEGNRLIQFHYDGIFEEILDQLGEMPLPPYITHKLKDKNRYQTVYAKNDGSAAAPTAGLHFTRELLKQVEDMGVKIAHVTLHVGLGTFRPVKVDDVEQHHMHSEFYMVEEDQAKLINDTKKNGGRVISVGTTSCRTLESATDENGILQAGSGWTEIFIYPGYHFKMIDGLITNFHLPESTLLMLVSALAGKEHIMAAYEEAVKERYRFFSFGDAMLIL</sequence>
<gene>
    <name evidence="13 15" type="primary">queA</name>
    <name evidence="25" type="ORF">DW021_04040</name>
    <name evidence="24" type="ORF">DW222_02000</name>
    <name evidence="23" type="ORF">DW272_01380</name>
    <name evidence="22" type="ORF">DW723_05250</name>
    <name evidence="21" type="ORF">DW767_03580</name>
    <name evidence="20" type="ORF">DWW07_04040</name>
    <name evidence="19" type="ORF">DWX77_00770</name>
    <name evidence="18" type="ORF">DWY46_03945</name>
    <name evidence="17" type="ORF">DXB38_07300</name>
    <name evidence="16" type="ORF">DXB81_01855</name>
    <name evidence="26" type="ORF">EAI82_06425</name>
    <name evidence="14" type="ORF">ERS852394_00087</name>
    <name evidence="15" type="ORF">ERS852533_00234</name>
</gene>
<dbReference type="GO" id="GO:0051075">
    <property type="term" value="F:S-adenosylmethionine:tRNA ribosyltransferase-isomerase activity"/>
    <property type="evidence" value="ECO:0007669"/>
    <property type="project" value="UniProtKB-EC"/>
</dbReference>
<dbReference type="GO" id="GO:0008616">
    <property type="term" value="P:tRNA queuosine(34) biosynthetic process"/>
    <property type="evidence" value="ECO:0007669"/>
    <property type="project" value="UniProtKB-UniRule"/>
</dbReference>
<dbReference type="Proteomes" id="UP000285839">
    <property type="component" value="Unassembled WGS sequence"/>
</dbReference>
<evidence type="ECO:0000256" key="3">
    <source>
        <dbReference type="ARBA" id="ARBA00011245"/>
    </source>
</evidence>
<dbReference type="Gene3D" id="3.40.1780.10">
    <property type="entry name" value="QueA-like"/>
    <property type="match status" value="1"/>
</dbReference>
<dbReference type="Proteomes" id="UP000261105">
    <property type="component" value="Unassembled WGS sequence"/>
</dbReference>
<dbReference type="Proteomes" id="UP000293506">
    <property type="component" value="Unassembled WGS sequence"/>
</dbReference>
<dbReference type="RefSeq" id="WP_055055219.1">
    <property type="nucleotide sequence ID" value="NZ_CAXSOH010000004.1"/>
</dbReference>
<dbReference type="InterPro" id="IPR042118">
    <property type="entry name" value="QueA_dom1"/>
</dbReference>
<evidence type="ECO:0000256" key="8">
    <source>
        <dbReference type="ARBA" id="ARBA00052751"/>
    </source>
</evidence>
<dbReference type="EMBL" id="QSJW01000002">
    <property type="protein sequence ID" value="RHE14875.1"/>
    <property type="molecule type" value="Genomic_DNA"/>
</dbReference>
<dbReference type="Proteomes" id="UP000283928">
    <property type="component" value="Unassembled WGS sequence"/>
</dbReference>
<dbReference type="UniPathway" id="UPA00392"/>
<comment type="subcellular location">
    <subcellularLocation>
        <location evidence="1 13">Cytoplasm</location>
    </subcellularLocation>
</comment>
<evidence type="ECO:0000256" key="11">
    <source>
        <dbReference type="ARBA" id="ARBA00069325"/>
    </source>
</evidence>
<evidence type="ECO:0000256" key="6">
    <source>
        <dbReference type="ARBA" id="ARBA00022691"/>
    </source>
</evidence>
<evidence type="ECO:0000256" key="13">
    <source>
        <dbReference type="HAMAP-Rule" id="MF_00113"/>
    </source>
</evidence>
<evidence type="ECO:0000313" key="23">
    <source>
        <dbReference type="EMBL" id="RHG19885.1"/>
    </source>
</evidence>
<evidence type="ECO:0000256" key="5">
    <source>
        <dbReference type="ARBA" id="ARBA00022679"/>
    </source>
</evidence>
<evidence type="ECO:0000313" key="25">
    <source>
        <dbReference type="EMBL" id="RHL49522.1"/>
    </source>
</evidence>
<keyword evidence="6 13" id="KW-0949">S-adenosyl-L-methionine</keyword>
<dbReference type="EMBL" id="QSKO01000005">
    <property type="protein sequence ID" value="RHE76492.1"/>
    <property type="molecule type" value="Genomic_DNA"/>
</dbReference>
<keyword evidence="16" id="KW-0328">Glycosyltransferase</keyword>
<evidence type="ECO:0000313" key="34">
    <source>
        <dbReference type="Proteomes" id="UP000284220"/>
    </source>
</evidence>
<evidence type="ECO:0000256" key="9">
    <source>
        <dbReference type="ARBA" id="ARBA00061210"/>
    </source>
</evidence>
<evidence type="ECO:0000313" key="27">
    <source>
        <dbReference type="Proteomes" id="UP000095409"/>
    </source>
</evidence>
<dbReference type="PANTHER" id="PTHR30307:SF0">
    <property type="entry name" value="S-ADENOSYLMETHIONINE:TRNA RIBOSYLTRANSFERASE-ISOMERASE"/>
    <property type="match status" value="1"/>
</dbReference>
<dbReference type="EMBL" id="QRUH01000002">
    <property type="protein sequence ID" value="RGR50544.1"/>
    <property type="molecule type" value="Genomic_DNA"/>
</dbReference>
<dbReference type="EMBL" id="QRJH01000001">
    <property type="protein sequence ID" value="RHH21232.1"/>
    <property type="molecule type" value="Genomic_DNA"/>
</dbReference>
<evidence type="ECO:0000256" key="7">
    <source>
        <dbReference type="ARBA" id="ARBA00022785"/>
    </source>
</evidence>
<dbReference type="FunFam" id="3.40.1780.10:FF:000001">
    <property type="entry name" value="S-adenosylmethionine:tRNA ribosyltransferase-isomerase"/>
    <property type="match status" value="1"/>
</dbReference>
<comment type="pathway">
    <text evidence="2 13">tRNA modification; tRNA-queuosine biosynthesis.</text>
</comment>
<dbReference type="EMBL" id="CYZD01000001">
    <property type="protein sequence ID" value="CUN38256.1"/>
    <property type="molecule type" value="Genomic_DNA"/>
</dbReference>
<dbReference type="Pfam" id="PF02547">
    <property type="entry name" value="Queuosine_synth"/>
    <property type="match status" value="1"/>
</dbReference>
<evidence type="ECO:0000313" key="24">
    <source>
        <dbReference type="EMBL" id="RHH21232.1"/>
    </source>
</evidence>
<keyword evidence="5 13" id="KW-0808">Transferase</keyword>
<dbReference type="EMBL" id="QSUZ01000007">
    <property type="protein sequence ID" value="RGN87904.1"/>
    <property type="molecule type" value="Genomic_DNA"/>
</dbReference>
<evidence type="ECO:0000313" key="28">
    <source>
        <dbReference type="Proteomes" id="UP000095413"/>
    </source>
</evidence>
<evidence type="ECO:0000313" key="33">
    <source>
        <dbReference type="Proteomes" id="UP000284024"/>
    </source>
</evidence>
<dbReference type="Proteomes" id="UP000095409">
    <property type="component" value="Unassembled WGS sequence"/>
</dbReference>
<dbReference type="Proteomes" id="UP000261222">
    <property type="component" value="Unassembled WGS sequence"/>
</dbReference>
<evidence type="ECO:0000313" key="35">
    <source>
        <dbReference type="Proteomes" id="UP000284242"/>
    </source>
</evidence>
<evidence type="ECO:0000313" key="14">
    <source>
        <dbReference type="EMBL" id="CUN38256.1"/>
    </source>
</evidence>
<protein>
    <recommendedName>
        <fullName evidence="11 13">S-adenosylmethionine:tRNA ribosyltransferase-isomerase</fullName>
        <ecNumber evidence="10 13">2.4.99.17</ecNumber>
    </recommendedName>
    <alternativeName>
        <fullName evidence="12 13">Queuosine biosynthesis protein QueA</fullName>
    </alternativeName>
</protein>
<evidence type="ECO:0000313" key="39">
    <source>
        <dbReference type="Proteomes" id="UP000293506"/>
    </source>
</evidence>
<keyword evidence="7 13" id="KW-0671">Queuosine biosynthesis</keyword>
<dbReference type="EMBL" id="QSUB01000001">
    <property type="protein sequence ID" value="RGN07300.1"/>
    <property type="molecule type" value="Genomic_DNA"/>
</dbReference>
<dbReference type="Proteomes" id="UP000284644">
    <property type="component" value="Unassembled WGS sequence"/>
</dbReference>
<dbReference type="EMBL" id="QRVV01000001">
    <property type="protein sequence ID" value="RGS76266.1"/>
    <property type="molecule type" value="Genomic_DNA"/>
</dbReference>
<reference evidence="29 30" key="2">
    <citation type="submission" date="2018-08" db="EMBL/GenBank/DDBJ databases">
        <title>A genome reference for cultivated species of the human gut microbiota.</title>
        <authorList>
            <person name="Zou Y."/>
            <person name="Xue W."/>
            <person name="Luo G."/>
        </authorList>
    </citation>
    <scope>NUCLEOTIDE SEQUENCE [LARGE SCALE GENOMIC DNA]</scope>
    <source>
        <strain evidence="20 31">AF14-23</strain>
        <strain evidence="19 35">AF21-24</strain>
        <strain evidence="18 37">AF25-21</strain>
        <strain evidence="25 38">AF37-6AC</strain>
        <strain evidence="24 33">AM18-2AC</strain>
        <strain evidence="23 34">AM22-9LB</strain>
        <strain evidence="22 32">AM27-32LB</strain>
        <strain evidence="21 36">AM29-25AC</strain>
        <strain evidence="17 29">OM03-6</strain>
        <strain evidence="16 30">OM06-11AA</strain>
    </source>
</reference>
<dbReference type="OrthoDB" id="9805933at2"/>
<evidence type="ECO:0000256" key="2">
    <source>
        <dbReference type="ARBA" id="ARBA00004691"/>
    </source>
</evidence>
<dbReference type="Proteomes" id="UP000265828">
    <property type="component" value="Unassembled WGS sequence"/>
</dbReference>
<evidence type="ECO:0000313" key="29">
    <source>
        <dbReference type="Proteomes" id="UP000261105"/>
    </source>
</evidence>
<dbReference type="InterPro" id="IPR042119">
    <property type="entry name" value="QueA_dom2"/>
</dbReference>
<name>A0A174KEC4_9FIRM</name>
<dbReference type="EMBL" id="CZBA01000001">
    <property type="protein sequence ID" value="CUP07650.1"/>
    <property type="molecule type" value="Genomic_DNA"/>
</dbReference>
<keyword evidence="4 13" id="KW-0963">Cytoplasm</keyword>
<dbReference type="GO" id="GO:0005737">
    <property type="term" value="C:cytoplasm"/>
    <property type="evidence" value="ECO:0007669"/>
    <property type="project" value="UniProtKB-SubCell"/>
</dbReference>
<dbReference type="EC" id="2.4.99.17" evidence="10 13"/>
<dbReference type="AlphaFoldDB" id="A0A174KEC4"/>
<dbReference type="EMBL" id="RCXQ01000004">
    <property type="protein sequence ID" value="RYT67553.1"/>
    <property type="molecule type" value="Genomic_DNA"/>
</dbReference>
<dbReference type="Gene3D" id="2.40.10.240">
    <property type="entry name" value="QueA-like"/>
    <property type="match status" value="1"/>
</dbReference>
<organism evidence="15 28">
    <name type="scientific">Blautia obeum</name>
    <dbReference type="NCBI Taxonomy" id="40520"/>
    <lineage>
        <taxon>Bacteria</taxon>
        <taxon>Bacillati</taxon>
        <taxon>Bacillota</taxon>
        <taxon>Clostridia</taxon>
        <taxon>Lachnospirales</taxon>
        <taxon>Lachnospiraceae</taxon>
        <taxon>Blautia</taxon>
    </lineage>
</organism>
<evidence type="ECO:0000256" key="4">
    <source>
        <dbReference type="ARBA" id="ARBA00022490"/>
    </source>
</evidence>
<evidence type="ECO:0000313" key="32">
    <source>
        <dbReference type="Proteomes" id="UP000283928"/>
    </source>
</evidence>
<dbReference type="HAMAP" id="MF_00113">
    <property type="entry name" value="QueA"/>
    <property type="match status" value="1"/>
</dbReference>
<dbReference type="InterPro" id="IPR003699">
    <property type="entry name" value="QueA"/>
</dbReference>
<dbReference type="PANTHER" id="PTHR30307">
    <property type="entry name" value="S-ADENOSYLMETHIONINE:TRNA RIBOSYLTRANSFERASE-ISOMERASE"/>
    <property type="match status" value="1"/>
</dbReference>
<evidence type="ECO:0000313" key="18">
    <source>
        <dbReference type="EMBL" id="RGR50544.1"/>
    </source>
</evidence>
<dbReference type="NCBIfam" id="NF001140">
    <property type="entry name" value="PRK00147.1"/>
    <property type="match status" value="1"/>
</dbReference>
<evidence type="ECO:0000313" key="17">
    <source>
        <dbReference type="EMBL" id="RGN87904.1"/>
    </source>
</evidence>
<evidence type="ECO:0000313" key="38">
    <source>
        <dbReference type="Proteomes" id="UP000285897"/>
    </source>
</evidence>
<dbReference type="SUPFAM" id="SSF111337">
    <property type="entry name" value="QueA-like"/>
    <property type="match status" value="1"/>
</dbReference>
<evidence type="ECO:0000313" key="26">
    <source>
        <dbReference type="EMBL" id="RYT67553.1"/>
    </source>
</evidence>
<dbReference type="InterPro" id="IPR036100">
    <property type="entry name" value="QueA_sf"/>
</dbReference>
<evidence type="ECO:0000313" key="16">
    <source>
        <dbReference type="EMBL" id="RGN07300.1"/>
    </source>
</evidence>
<comment type="function">
    <text evidence="13">Transfers and isomerizes the ribose moiety from AdoMet to the 7-aminomethyl group of 7-deazaguanine (preQ1-tRNA) to give epoxyqueuosine (oQ-tRNA).</text>
</comment>
<evidence type="ECO:0000256" key="12">
    <source>
        <dbReference type="ARBA" id="ARBA00076160"/>
    </source>
</evidence>
<comment type="subunit">
    <text evidence="3 13">Monomer.</text>
</comment>
<evidence type="ECO:0000313" key="37">
    <source>
        <dbReference type="Proteomes" id="UP000285839"/>
    </source>
</evidence>
<dbReference type="Proteomes" id="UP000284024">
    <property type="component" value="Unassembled WGS sequence"/>
</dbReference>
<dbReference type="Proteomes" id="UP000095413">
    <property type="component" value="Unassembled WGS sequence"/>
</dbReference>
<dbReference type="EMBL" id="QROS01000002">
    <property type="protein sequence ID" value="RHL49522.1"/>
    <property type="molecule type" value="Genomic_DNA"/>
</dbReference>
<keyword evidence="15" id="KW-0413">Isomerase</keyword>